<evidence type="ECO:0000313" key="13">
    <source>
        <dbReference type="Proteomes" id="UP000324748"/>
    </source>
</evidence>
<proteinExistence type="predicted"/>
<feature type="compositionally biased region" description="Acidic residues" evidence="10">
    <location>
        <begin position="203"/>
        <end position="214"/>
    </location>
</feature>
<dbReference type="GO" id="GO:0005634">
    <property type="term" value="C:nucleus"/>
    <property type="evidence" value="ECO:0007669"/>
    <property type="project" value="UniProtKB-SubCell"/>
</dbReference>
<evidence type="ECO:0000256" key="1">
    <source>
        <dbReference type="ARBA" id="ARBA00004123"/>
    </source>
</evidence>
<keyword evidence="13" id="KW-1185">Reference proteome</keyword>
<evidence type="ECO:0000256" key="4">
    <source>
        <dbReference type="ARBA" id="ARBA00022771"/>
    </source>
</evidence>
<dbReference type="EMBL" id="VSWC01000079">
    <property type="protein sequence ID" value="KAA1095226.1"/>
    <property type="molecule type" value="Genomic_DNA"/>
</dbReference>
<comment type="subcellular location">
    <subcellularLocation>
        <location evidence="1">Nucleus</location>
    </subcellularLocation>
</comment>
<evidence type="ECO:0000313" key="12">
    <source>
        <dbReference type="EMBL" id="KAA1121494.1"/>
    </source>
</evidence>
<evidence type="ECO:0000256" key="9">
    <source>
        <dbReference type="ARBA" id="ARBA00023242"/>
    </source>
</evidence>
<accession>A0A5B0R9K6</accession>
<dbReference type="PANTHER" id="PTHR24383:SF20">
    <property type="entry name" value="C2H2-TYPE DOMAIN-CONTAINING PROTEIN"/>
    <property type="match status" value="1"/>
</dbReference>
<organism evidence="12 14">
    <name type="scientific">Puccinia graminis f. sp. tritici</name>
    <dbReference type="NCBI Taxonomy" id="56615"/>
    <lineage>
        <taxon>Eukaryota</taxon>
        <taxon>Fungi</taxon>
        <taxon>Dikarya</taxon>
        <taxon>Basidiomycota</taxon>
        <taxon>Pucciniomycotina</taxon>
        <taxon>Pucciniomycetes</taxon>
        <taxon>Pucciniales</taxon>
        <taxon>Pucciniaceae</taxon>
        <taxon>Puccinia</taxon>
    </lineage>
</organism>
<dbReference type="EMBL" id="VDEP01000238">
    <property type="protein sequence ID" value="KAA1121494.1"/>
    <property type="molecule type" value="Genomic_DNA"/>
</dbReference>
<sequence length="259" mass="29114">MNEKHKLDEINLDQIEWDDRSDLDINAAPYQFQPEQSATSEAFLEDCVDQFIPEANSIHQPEPDFDLKNYTAEDVDNWASTLSADEFEHLRVMGPNARTESFRQYAITNLDQPILKLTQQTSPTHDHLVQSLTTPIGLQYTSNKFHYQPDNINNNDFDQQQLHPQDNNFGSNLYNHFDGYTSQMEEKLDGLEAVDANSGFDDSGWDDGGFDEGFEDGRFDNGGYDNGGFDDGDGFGDDGGFDDGGFDDGGFDDGYGSTY</sequence>
<keyword evidence="9" id="KW-0539">Nucleus</keyword>
<dbReference type="AlphaFoldDB" id="A0A5B0R9K6"/>
<keyword evidence="8" id="KW-0804">Transcription</keyword>
<feature type="region of interest" description="Disordered" evidence="10">
    <location>
        <begin position="199"/>
        <end position="259"/>
    </location>
</feature>
<keyword evidence="4" id="KW-0863">Zinc-finger</keyword>
<keyword evidence="2" id="KW-0479">Metal-binding</keyword>
<evidence type="ECO:0000313" key="14">
    <source>
        <dbReference type="Proteomes" id="UP000325313"/>
    </source>
</evidence>
<evidence type="ECO:0000256" key="2">
    <source>
        <dbReference type="ARBA" id="ARBA00022723"/>
    </source>
</evidence>
<evidence type="ECO:0000256" key="8">
    <source>
        <dbReference type="ARBA" id="ARBA00023163"/>
    </source>
</evidence>
<keyword evidence="6" id="KW-0805">Transcription regulation</keyword>
<dbReference type="PANTHER" id="PTHR24383">
    <property type="entry name" value="ZINC FINGER PROTEIN"/>
    <property type="match status" value="1"/>
</dbReference>
<protein>
    <submittedName>
        <fullName evidence="12">Uncharacterized protein</fullName>
    </submittedName>
</protein>
<evidence type="ECO:0000256" key="5">
    <source>
        <dbReference type="ARBA" id="ARBA00022833"/>
    </source>
</evidence>
<feature type="compositionally biased region" description="Acidic residues" evidence="10">
    <location>
        <begin position="228"/>
        <end position="251"/>
    </location>
</feature>
<evidence type="ECO:0000256" key="3">
    <source>
        <dbReference type="ARBA" id="ARBA00022737"/>
    </source>
</evidence>
<reference evidence="13 14" key="1">
    <citation type="submission" date="2019-05" db="EMBL/GenBank/DDBJ databases">
        <title>Emergence of the Ug99 lineage of the wheat stem rust pathogen through somatic hybridization.</title>
        <authorList>
            <person name="Li F."/>
            <person name="Upadhyaya N.M."/>
            <person name="Sperschneider J."/>
            <person name="Matny O."/>
            <person name="Nguyen-Phuc H."/>
            <person name="Mago R."/>
            <person name="Raley C."/>
            <person name="Miller M.E."/>
            <person name="Silverstein K.A.T."/>
            <person name="Henningsen E."/>
            <person name="Hirsch C.D."/>
            <person name="Visser B."/>
            <person name="Pretorius Z.A."/>
            <person name="Steffenson B.J."/>
            <person name="Schwessinger B."/>
            <person name="Dodds P.N."/>
            <person name="Figueroa M."/>
        </authorList>
    </citation>
    <scope>NUCLEOTIDE SEQUENCE [LARGE SCALE GENOMIC DNA]</scope>
    <source>
        <strain evidence="11">21-0</strain>
        <strain evidence="12 14">Ug99</strain>
    </source>
</reference>
<evidence type="ECO:0000313" key="11">
    <source>
        <dbReference type="EMBL" id="KAA1095226.1"/>
    </source>
</evidence>
<evidence type="ECO:0000256" key="7">
    <source>
        <dbReference type="ARBA" id="ARBA00023125"/>
    </source>
</evidence>
<comment type="caution">
    <text evidence="12">The sequence shown here is derived from an EMBL/GenBank/DDBJ whole genome shotgun (WGS) entry which is preliminary data.</text>
</comment>
<evidence type="ECO:0000256" key="10">
    <source>
        <dbReference type="SAM" id="MobiDB-lite"/>
    </source>
</evidence>
<name>A0A5B0R9K6_PUCGR</name>
<keyword evidence="3" id="KW-0677">Repeat</keyword>
<evidence type="ECO:0000256" key="6">
    <source>
        <dbReference type="ARBA" id="ARBA00023015"/>
    </source>
</evidence>
<keyword evidence="5" id="KW-0862">Zinc</keyword>
<dbReference type="Proteomes" id="UP000325313">
    <property type="component" value="Unassembled WGS sequence"/>
</dbReference>
<dbReference type="GO" id="GO:0008270">
    <property type="term" value="F:zinc ion binding"/>
    <property type="evidence" value="ECO:0007669"/>
    <property type="project" value="UniProtKB-KW"/>
</dbReference>
<dbReference type="OrthoDB" id="10468304at2759"/>
<gene>
    <name evidence="11" type="ORF">PGT21_036711</name>
    <name evidence="12" type="ORF">PGTUg99_029484</name>
</gene>
<keyword evidence="7" id="KW-0238">DNA-binding</keyword>
<dbReference type="Proteomes" id="UP000324748">
    <property type="component" value="Unassembled WGS sequence"/>
</dbReference>
<dbReference type="GO" id="GO:0003677">
    <property type="term" value="F:DNA binding"/>
    <property type="evidence" value="ECO:0007669"/>
    <property type="project" value="UniProtKB-KW"/>
</dbReference>